<evidence type="ECO:0000313" key="1">
    <source>
        <dbReference type="EMBL" id="EEP28724.1"/>
    </source>
</evidence>
<dbReference type="Gene3D" id="3.40.50.300">
    <property type="entry name" value="P-loop containing nucleotide triphosphate hydrolases"/>
    <property type="match status" value="1"/>
</dbReference>
<accession>C4G8A3</accession>
<dbReference type="SUPFAM" id="SSF52540">
    <property type="entry name" value="P-loop containing nucleoside triphosphate hydrolases"/>
    <property type="match status" value="1"/>
</dbReference>
<protein>
    <recommendedName>
        <fullName evidence="3">ATPase domain-containing protein</fullName>
    </recommendedName>
</protein>
<dbReference type="Proteomes" id="UP000003494">
    <property type="component" value="Unassembled WGS sequence"/>
</dbReference>
<gene>
    <name evidence="1" type="ORF">GCWU000342_00065</name>
</gene>
<organism evidence="1 2">
    <name type="scientific">Shuttleworthella satelles DSM 14600</name>
    <dbReference type="NCBI Taxonomy" id="626523"/>
    <lineage>
        <taxon>Bacteria</taxon>
        <taxon>Bacillati</taxon>
        <taxon>Bacillota</taxon>
        <taxon>Clostridia</taxon>
        <taxon>Lachnospirales</taxon>
        <taxon>Lachnospiraceae</taxon>
        <taxon>Shuttleworthella</taxon>
    </lineage>
</organism>
<sequence length="367" mass="42051">MNNPFDITFGRVPEIYIDREEILATTVRSIKNHSPLCQTNMIYGMRGSGKTTFMTDLTNILSQEKNWICINLSDSENLIQDLSDYLDYIVHSRLGGRKKIEGLGIGALGFSASVSAREAEPSAKVKIEMNLARLKQKGISLLVTLDEVTNSRSTREFASYDQVLIRSGYQITLLLAGLPENVSDLINHEVMTFLLRANRISLSRLGDYAVMNSYRHIFTDGGRKLDEDTLLHMTALVHGYAYAFQLLGHLLWENSSKGDPINLDLLETIGRDFRDLLYQNVYFILYRRLTEVEQSYLRIMSDEKDRLVPSAYINKKLGKGSSYCNVYRSRLLERQIIEAPRFGYVSFSLPFFRDFLLTQKKLEELSY</sequence>
<dbReference type="eggNOG" id="COG1672">
    <property type="taxonomic scope" value="Bacteria"/>
</dbReference>
<proteinExistence type="predicted"/>
<comment type="caution">
    <text evidence="1">The sequence shown here is derived from an EMBL/GenBank/DDBJ whole genome shotgun (WGS) entry which is preliminary data.</text>
</comment>
<dbReference type="STRING" id="626523.GCWU000342_00065"/>
<dbReference type="AlphaFoldDB" id="C4G8A3"/>
<keyword evidence="2" id="KW-1185">Reference proteome</keyword>
<dbReference type="EMBL" id="ACIP02000001">
    <property type="protein sequence ID" value="EEP28724.1"/>
    <property type="molecule type" value="Genomic_DNA"/>
</dbReference>
<dbReference type="InterPro" id="IPR027417">
    <property type="entry name" value="P-loop_NTPase"/>
</dbReference>
<dbReference type="RefSeq" id="WP_006905112.1">
    <property type="nucleotide sequence ID" value="NZ_GG665866.1"/>
</dbReference>
<dbReference type="HOGENOM" id="CLU_058580_1_0_9"/>
<evidence type="ECO:0000313" key="2">
    <source>
        <dbReference type="Proteomes" id="UP000003494"/>
    </source>
</evidence>
<evidence type="ECO:0008006" key="3">
    <source>
        <dbReference type="Google" id="ProtNLM"/>
    </source>
</evidence>
<reference evidence="1" key="1">
    <citation type="submission" date="2009-04" db="EMBL/GenBank/DDBJ databases">
        <authorList>
            <person name="Weinstock G."/>
            <person name="Sodergren E."/>
            <person name="Clifton S."/>
            <person name="Fulton L."/>
            <person name="Fulton B."/>
            <person name="Courtney L."/>
            <person name="Fronick C."/>
            <person name="Harrison M."/>
            <person name="Strong C."/>
            <person name="Farmer C."/>
            <person name="Delahaunty K."/>
            <person name="Markovic C."/>
            <person name="Hall O."/>
            <person name="Minx P."/>
            <person name="Tomlinson C."/>
            <person name="Mitreva M."/>
            <person name="Nelson J."/>
            <person name="Hou S."/>
            <person name="Wollam A."/>
            <person name="Pepin K.H."/>
            <person name="Johnson M."/>
            <person name="Bhonagiri V."/>
            <person name="Nash W.E."/>
            <person name="Warren W."/>
            <person name="Chinwalla A."/>
            <person name="Mardis E.R."/>
            <person name="Wilson R.K."/>
        </authorList>
    </citation>
    <scope>NUCLEOTIDE SEQUENCE [LARGE SCALE GENOMIC DNA]</scope>
    <source>
        <strain evidence="1">DSM 14600</strain>
    </source>
</reference>
<name>C4G8A3_9FIRM</name>